<organism evidence="2 3">
    <name type="scientific">Flavobacterium nakdongensis</name>
    <dbReference type="NCBI Taxonomy" id="3073563"/>
    <lineage>
        <taxon>Bacteria</taxon>
        <taxon>Pseudomonadati</taxon>
        <taxon>Bacteroidota</taxon>
        <taxon>Flavobacteriia</taxon>
        <taxon>Flavobacteriales</taxon>
        <taxon>Flavobacteriaceae</taxon>
        <taxon>Flavobacterium</taxon>
    </lineage>
</organism>
<dbReference type="EMBL" id="CP133721">
    <property type="protein sequence ID" value="WMW77870.1"/>
    <property type="molecule type" value="Genomic_DNA"/>
</dbReference>
<dbReference type="RefSeq" id="WP_309532203.1">
    <property type="nucleotide sequence ID" value="NZ_CP133721.1"/>
</dbReference>
<accession>A0ABY9R9G7</accession>
<keyword evidence="1" id="KW-0472">Membrane</keyword>
<sequence>MTQKTQDQEIDLGQIGKGISNFYQGIIATIFDFIFFIKKKIIIFGLLVVFGFALGYYLDKTKVYTTEIQVIPNFGTNDYLYKRVTHLQAKLKEKDTVFFAGLGIKNVKKISDIDITPINGIYSYINSSDINNKNFELLKLMAEDGDIQKIINDKVTSKNYPQHNITIVTTRAFSKKELVEPILNYLQQSEYYTRLKAIYNRNLLEKIKANDILINQIDQLLASYAKNPISGGVMISENGGIADVIAKKDELLNENNIHQIQLLESTKIIKDQEVTLNSMDSEGLANKMKFIVPLVLLLLYVVGYRFQKQYQIQKLRKQA</sequence>
<evidence type="ECO:0000313" key="3">
    <source>
        <dbReference type="Proteomes" id="UP001180481"/>
    </source>
</evidence>
<evidence type="ECO:0008006" key="4">
    <source>
        <dbReference type="Google" id="ProtNLM"/>
    </source>
</evidence>
<reference evidence="2" key="1">
    <citation type="submission" date="2023-09" db="EMBL/GenBank/DDBJ databases">
        <title>Flavobacterium sp. 20NA77.7 isolated from freshwater.</title>
        <authorList>
            <person name="Le V."/>
            <person name="Ko S.-R."/>
            <person name="Ahn C.-Y."/>
            <person name="Oh H.-M."/>
        </authorList>
    </citation>
    <scope>NUCLEOTIDE SEQUENCE</scope>
    <source>
        <strain evidence="2">20NA77.7</strain>
    </source>
</reference>
<gene>
    <name evidence="2" type="ORF">RF683_00050</name>
</gene>
<keyword evidence="1" id="KW-1133">Transmembrane helix</keyword>
<feature type="transmembrane region" description="Helical" evidence="1">
    <location>
        <begin position="41"/>
        <end position="58"/>
    </location>
</feature>
<name>A0ABY9R9G7_9FLAO</name>
<dbReference type="Proteomes" id="UP001180481">
    <property type="component" value="Chromosome"/>
</dbReference>
<proteinExistence type="predicted"/>
<evidence type="ECO:0000313" key="2">
    <source>
        <dbReference type="EMBL" id="WMW77870.1"/>
    </source>
</evidence>
<feature type="transmembrane region" description="Helical" evidence="1">
    <location>
        <begin position="290"/>
        <end position="307"/>
    </location>
</feature>
<protein>
    <recommendedName>
        <fullName evidence="4">Chain length determinant protein</fullName>
    </recommendedName>
</protein>
<keyword evidence="3" id="KW-1185">Reference proteome</keyword>
<evidence type="ECO:0000256" key="1">
    <source>
        <dbReference type="SAM" id="Phobius"/>
    </source>
</evidence>
<keyword evidence="1" id="KW-0812">Transmembrane</keyword>